<comment type="pathway">
    <text evidence="3 8">Carbohydrate metabolism; tricarboxylic acid cycle; oxaloacetate from (S)-malate (quinone route): step 1/1.</text>
</comment>
<evidence type="ECO:0000313" key="10">
    <source>
        <dbReference type="Proteomes" id="UP000183410"/>
    </source>
</evidence>
<dbReference type="InterPro" id="IPR036188">
    <property type="entry name" value="FAD/NAD-bd_sf"/>
</dbReference>
<dbReference type="PANTHER" id="PTHR43104:SF2">
    <property type="entry name" value="L-2-HYDROXYGLUTARATE DEHYDROGENASE, MITOCHONDRIAL"/>
    <property type="match status" value="1"/>
</dbReference>
<keyword evidence="6 8" id="KW-0274">FAD</keyword>
<evidence type="ECO:0000256" key="7">
    <source>
        <dbReference type="ARBA" id="ARBA00023002"/>
    </source>
</evidence>
<keyword evidence="5 8" id="KW-0285">Flavoprotein</keyword>
<name>A0A1I2G1G7_9BACL</name>
<dbReference type="NCBIfam" id="TIGR01320">
    <property type="entry name" value="mal_quin_oxido"/>
    <property type="match status" value="1"/>
</dbReference>
<dbReference type="OrthoDB" id="9763983at2"/>
<dbReference type="NCBIfam" id="NF003605">
    <property type="entry name" value="PRK05257.1-4"/>
    <property type="match status" value="1"/>
</dbReference>
<dbReference type="NCBIfam" id="NF003608">
    <property type="entry name" value="PRK05257.2-4"/>
    <property type="match status" value="1"/>
</dbReference>
<dbReference type="SUPFAM" id="SSF51905">
    <property type="entry name" value="FAD/NAD(P)-binding domain"/>
    <property type="match status" value="1"/>
</dbReference>
<dbReference type="NCBIfam" id="NF003609">
    <property type="entry name" value="PRK05257.2-5"/>
    <property type="match status" value="1"/>
</dbReference>
<evidence type="ECO:0000256" key="5">
    <source>
        <dbReference type="ARBA" id="ARBA00022630"/>
    </source>
</evidence>
<protein>
    <recommendedName>
        <fullName evidence="8">Probable malate:quinone oxidoreductase</fullName>
        <ecNumber evidence="8">1.1.5.4</ecNumber>
    </recommendedName>
    <alternativeName>
        <fullName evidence="8">MQO</fullName>
    </alternativeName>
    <alternativeName>
        <fullName evidence="8">Malate dehydrogenase [quinone]</fullName>
    </alternativeName>
</protein>
<evidence type="ECO:0000256" key="6">
    <source>
        <dbReference type="ARBA" id="ARBA00022827"/>
    </source>
</evidence>
<dbReference type="InterPro" id="IPR006231">
    <property type="entry name" value="MQO"/>
</dbReference>
<dbReference type="NCBIfam" id="NF003611">
    <property type="entry name" value="PRK05257.3-2"/>
    <property type="match status" value="1"/>
</dbReference>
<gene>
    <name evidence="8" type="primary">mqo</name>
    <name evidence="9" type="ORF">SAMN04487969_11497</name>
</gene>
<dbReference type="NCBIfam" id="NF003603">
    <property type="entry name" value="PRK05257.1-1"/>
    <property type="match status" value="1"/>
</dbReference>
<evidence type="ECO:0000256" key="8">
    <source>
        <dbReference type="HAMAP-Rule" id="MF_00212"/>
    </source>
</evidence>
<dbReference type="GO" id="GO:0008924">
    <property type="term" value="F:L-malate dehydrogenase (quinone) activity"/>
    <property type="evidence" value="ECO:0007669"/>
    <property type="project" value="UniProtKB-UniRule"/>
</dbReference>
<comment type="similarity">
    <text evidence="8">Belongs to the MQO family.</text>
</comment>
<dbReference type="NCBIfam" id="NF003610">
    <property type="entry name" value="PRK05257.3-1"/>
    <property type="match status" value="1"/>
</dbReference>
<dbReference type="Pfam" id="PF06039">
    <property type="entry name" value="Mqo"/>
    <property type="match status" value="1"/>
</dbReference>
<accession>A0A1I2G1G7</accession>
<evidence type="ECO:0000256" key="4">
    <source>
        <dbReference type="ARBA" id="ARBA00022532"/>
    </source>
</evidence>
<dbReference type="AlphaFoldDB" id="A0A1I2G1G7"/>
<reference evidence="10" key="1">
    <citation type="submission" date="2016-10" db="EMBL/GenBank/DDBJ databases">
        <authorList>
            <person name="Varghese N."/>
            <person name="Submissions S."/>
        </authorList>
    </citation>
    <scope>NUCLEOTIDE SEQUENCE [LARGE SCALE GENOMIC DNA]</scope>
    <source>
        <strain evidence="10">CGMCC 1.10223</strain>
    </source>
</reference>
<dbReference type="EMBL" id="FONN01000014">
    <property type="protein sequence ID" value="SFF11524.1"/>
    <property type="molecule type" value="Genomic_DNA"/>
</dbReference>
<dbReference type="EC" id="1.1.5.4" evidence="8"/>
<dbReference type="NCBIfam" id="NF003604">
    <property type="entry name" value="PRK05257.1-3"/>
    <property type="match status" value="1"/>
</dbReference>
<dbReference type="RefSeq" id="WP_046233035.1">
    <property type="nucleotide sequence ID" value="NZ_FONN01000014.1"/>
</dbReference>
<dbReference type="NCBIfam" id="NF003606">
    <property type="entry name" value="PRK05257.2-1"/>
    <property type="match status" value="1"/>
</dbReference>
<evidence type="ECO:0000256" key="2">
    <source>
        <dbReference type="ARBA" id="ARBA00001974"/>
    </source>
</evidence>
<organism evidence="9 10">
    <name type="scientific">Paenibacillus algorifonticola</name>
    <dbReference type="NCBI Taxonomy" id="684063"/>
    <lineage>
        <taxon>Bacteria</taxon>
        <taxon>Bacillati</taxon>
        <taxon>Bacillota</taxon>
        <taxon>Bacilli</taxon>
        <taxon>Bacillales</taxon>
        <taxon>Paenibacillaceae</taxon>
        <taxon>Paenibacillus</taxon>
    </lineage>
</organism>
<proteinExistence type="inferred from homology"/>
<dbReference type="GO" id="GO:0047545">
    <property type="term" value="F:(S)-2-hydroxyglutarate dehydrogenase activity"/>
    <property type="evidence" value="ECO:0007669"/>
    <property type="project" value="TreeGrafter"/>
</dbReference>
<comment type="catalytic activity">
    <reaction evidence="1 8">
        <text>(S)-malate + a quinone = a quinol + oxaloacetate</text>
        <dbReference type="Rhea" id="RHEA:46012"/>
        <dbReference type="ChEBI" id="CHEBI:15589"/>
        <dbReference type="ChEBI" id="CHEBI:16452"/>
        <dbReference type="ChEBI" id="CHEBI:24646"/>
        <dbReference type="ChEBI" id="CHEBI:132124"/>
        <dbReference type="EC" id="1.1.5.4"/>
    </reaction>
</comment>
<evidence type="ECO:0000313" key="9">
    <source>
        <dbReference type="EMBL" id="SFF11524.1"/>
    </source>
</evidence>
<dbReference type="UniPathway" id="UPA00223">
    <property type="reaction ID" value="UER01008"/>
</dbReference>
<keyword evidence="7 8" id="KW-0560">Oxidoreductase</keyword>
<dbReference type="HAMAP" id="MF_00212">
    <property type="entry name" value="MQO"/>
    <property type="match status" value="1"/>
</dbReference>
<evidence type="ECO:0000256" key="1">
    <source>
        <dbReference type="ARBA" id="ARBA00001139"/>
    </source>
</evidence>
<comment type="cofactor">
    <cofactor evidence="2 8">
        <name>FAD</name>
        <dbReference type="ChEBI" id="CHEBI:57692"/>
    </cofactor>
</comment>
<evidence type="ECO:0000256" key="3">
    <source>
        <dbReference type="ARBA" id="ARBA00005012"/>
    </source>
</evidence>
<sequence length="503" mass="55447">MSNRQTKTDVILIGAGIMSATLGSLLKELVPDWEITVIERLASAGEESSNEWNNAGTGHSSLCELNYTVEKPDGLVDISKAIKVNEEYQVSKQFWSYLVESKLIRNPRDFITPLPHMSLVQGEKDVTFLKKRFEALSNNPLFQGMEFSEDPGKLLEWIPLIMKDRTLNGPIAATRIESGTDVNFGALTRMLFAHLKSKNVEIKYKHNVDDIKRASDGSWELKVRNVDNGAIERRTAKFVFIGGGGGSLHLLQKSGIPEGKGIGGFPVSGIFMVCQKPEIVAQHHAKVYGQAPVGAPPMSVPHLDTRFIDKKESLFFGPFAGFSPKFLKNGSMMDLLASVKTDNLVTMMAAGVKNMSLTQYLIKEVMQSKEQRMEALRQFVPNAKSEDWELVIAGQRVQVIKDTAAGKGTLQFGTEVINAADGSIAALLGASPGASTAVSVMLELMEKCFPQHIKAWEPKIKEMIPSYGVPLLKNPELIREIHTSTARTLELNSERDPVKQASY</sequence>
<keyword evidence="4 8" id="KW-0816">Tricarboxylic acid cycle</keyword>
<dbReference type="Proteomes" id="UP000183410">
    <property type="component" value="Unassembled WGS sequence"/>
</dbReference>
<dbReference type="GO" id="GO:0006099">
    <property type="term" value="P:tricarboxylic acid cycle"/>
    <property type="evidence" value="ECO:0007669"/>
    <property type="project" value="UniProtKB-UniRule"/>
</dbReference>
<keyword evidence="10" id="KW-1185">Reference proteome</keyword>
<dbReference type="PANTHER" id="PTHR43104">
    <property type="entry name" value="L-2-HYDROXYGLUTARATE DEHYDROGENASE, MITOCHONDRIAL"/>
    <property type="match status" value="1"/>
</dbReference>
<dbReference type="NCBIfam" id="NF009875">
    <property type="entry name" value="PRK13339.1"/>
    <property type="match status" value="1"/>
</dbReference>